<feature type="compositionally biased region" description="Basic and acidic residues" evidence="1">
    <location>
        <begin position="327"/>
        <end position="337"/>
    </location>
</feature>
<evidence type="ECO:0000313" key="3">
    <source>
        <dbReference type="Proteomes" id="UP000076738"/>
    </source>
</evidence>
<dbReference type="SUPFAM" id="SSF81901">
    <property type="entry name" value="HCP-like"/>
    <property type="match status" value="1"/>
</dbReference>
<dbReference type="Gene3D" id="1.25.40.10">
    <property type="entry name" value="Tetratricopeptide repeat domain"/>
    <property type="match status" value="1"/>
</dbReference>
<dbReference type="InterPro" id="IPR011990">
    <property type="entry name" value="TPR-like_helical_dom_sf"/>
</dbReference>
<protein>
    <submittedName>
        <fullName evidence="2">Uncharacterized protein</fullName>
    </submittedName>
</protein>
<dbReference type="Proteomes" id="UP000076738">
    <property type="component" value="Unassembled WGS sequence"/>
</dbReference>
<reference evidence="2 3" key="1">
    <citation type="journal article" date="2016" name="Mol. Biol. Evol.">
        <title>Comparative Genomics of Early-Diverging Mushroom-Forming Fungi Provides Insights into the Origins of Lignocellulose Decay Capabilities.</title>
        <authorList>
            <person name="Nagy L.G."/>
            <person name="Riley R."/>
            <person name="Tritt A."/>
            <person name="Adam C."/>
            <person name="Daum C."/>
            <person name="Floudas D."/>
            <person name="Sun H."/>
            <person name="Yadav J.S."/>
            <person name="Pangilinan J."/>
            <person name="Larsson K.H."/>
            <person name="Matsuura K."/>
            <person name="Barry K."/>
            <person name="Labutti K."/>
            <person name="Kuo R."/>
            <person name="Ohm R.A."/>
            <person name="Bhattacharya S.S."/>
            <person name="Shirouzu T."/>
            <person name="Yoshinaga Y."/>
            <person name="Martin F.M."/>
            <person name="Grigoriev I.V."/>
            <person name="Hibbett D.S."/>
        </authorList>
    </citation>
    <scope>NUCLEOTIDE SEQUENCE [LARGE SCALE GENOMIC DNA]</scope>
    <source>
        <strain evidence="2 3">TUFC12733</strain>
    </source>
</reference>
<feature type="compositionally biased region" description="Low complexity" evidence="1">
    <location>
        <begin position="226"/>
        <end position="243"/>
    </location>
</feature>
<keyword evidence="3" id="KW-1185">Reference proteome</keyword>
<dbReference type="AlphaFoldDB" id="A0A167KVW0"/>
<evidence type="ECO:0000313" key="2">
    <source>
        <dbReference type="EMBL" id="KZO95068.1"/>
    </source>
</evidence>
<gene>
    <name evidence="2" type="ORF">CALVIDRAFT_538529</name>
</gene>
<feature type="region of interest" description="Disordered" evidence="1">
    <location>
        <begin position="313"/>
        <end position="337"/>
    </location>
</feature>
<evidence type="ECO:0000256" key="1">
    <source>
        <dbReference type="SAM" id="MobiDB-lite"/>
    </source>
</evidence>
<sequence>MIEEGYAEAFATKALCYQLEWDRTVDAAKKKILASQIQQSLRQGIKRHDPWSAYILADLWWLGRVLRKDPEKAKELWLQATEWDTRKPNKGLDKFANAVVPRFVRAPWKANPDADAQMCLKYTLETDGVVPRSNCRLGLFYYLRPDMSREEHVRVWTTEPDNTKAAELFIKAINGRFFQAKVFLAEMLLWNRVTVLQTADGLAVQHARSSGEAAGMDGSGEADSQSLPSNTTSTTPATSLESSAESDDDGKTASSPRREQLTLVRTLLSDLVRWPREYVTAQRLDRLAERLLKNVDSGSGDVLPTERDLRFLRSRDRASPSPVKAAKRTEGPVEPKPVTKEVEHVELALA</sequence>
<organism evidence="2 3">
    <name type="scientific">Calocera viscosa (strain TUFC12733)</name>
    <dbReference type="NCBI Taxonomy" id="1330018"/>
    <lineage>
        <taxon>Eukaryota</taxon>
        <taxon>Fungi</taxon>
        <taxon>Dikarya</taxon>
        <taxon>Basidiomycota</taxon>
        <taxon>Agaricomycotina</taxon>
        <taxon>Dacrymycetes</taxon>
        <taxon>Dacrymycetales</taxon>
        <taxon>Dacrymycetaceae</taxon>
        <taxon>Calocera</taxon>
    </lineage>
</organism>
<dbReference type="EMBL" id="KV417291">
    <property type="protein sequence ID" value="KZO95068.1"/>
    <property type="molecule type" value="Genomic_DNA"/>
</dbReference>
<name>A0A167KVW0_CALVF</name>
<accession>A0A167KVW0</accession>
<feature type="region of interest" description="Disordered" evidence="1">
    <location>
        <begin position="210"/>
        <end position="258"/>
    </location>
</feature>
<proteinExistence type="predicted"/>